<comment type="similarity">
    <text evidence="3">Belongs to the SRP72 family.</text>
</comment>
<evidence type="ECO:0000256" key="4">
    <source>
        <dbReference type="ARBA" id="ARBA00018350"/>
    </source>
</evidence>
<dbReference type="GO" id="GO:0006614">
    <property type="term" value="P:SRP-dependent cotranslational protein targeting to membrane"/>
    <property type="evidence" value="ECO:0007669"/>
    <property type="project" value="InterPro"/>
</dbReference>
<dbReference type="SUPFAM" id="SSF48452">
    <property type="entry name" value="TPR-like"/>
    <property type="match status" value="1"/>
</dbReference>
<sequence>MNISGTNKKLQTLDKMVQSNTAPSSLISPFKKIQQDAQSTCVALQTTRRTYTASDYDETSFSSPAEYFNWVSDVTMKALLTLCLKSDTGAAFQDAVAVVDEYNERQCPVDTPPGSFDNFKSYALYRQKKFGEAIKVSTAALSSLSPSFRYHGMSSLHHKHIIAQSHYRLQSYSSSIDSYASILSYSNSGDPEDFEDPEVLTNMLAGLISSEDYSLSSLSRYASPAATSDDYDLLFNLASAHAVLGDYKTAATTLNSADESCRRMCSDNDEYEVEVSSVQAQQAYVLLGLGDHAASAEAYSELAGSRATKVDTALNFAVVNNLAASDATAKSAGGHARSLEPAYKAAKDRLNSVQARQAEVNLRVLKLLAGEGAEQEDVEDIVGDDVIRETAIKVEINPSKARETIEDKISSGVASPSDTQELKLMLAQLHINEGRIQEALDVLEAEFDPLKFEPAIVKTRIDLYSQLKSPKADTLLDDILARGGLDKDNAQRLKISKGEYLLACGSFEAAAKIFKDTLEGDGSVMSEEEKLEVVSLLVQAYSHFDVDAAEQYTNELPVSTLPTAEVEEGEELELEELPRTTRTSRAASQLLVVNTDVERNERRMKNRALTKKQREKRREKHVAKLTALGKYNPNNPQKPDPERWLPKSQRSYNKKGRKNRDKFSGAQGAGGGGLKDAAKLDAAARAAGGDAEARAFSTAHLAVGGKKSRRR</sequence>
<dbReference type="GO" id="GO:0043022">
    <property type="term" value="F:ribosome binding"/>
    <property type="evidence" value="ECO:0007669"/>
    <property type="project" value="TreeGrafter"/>
</dbReference>
<comment type="subcellular location">
    <subcellularLocation>
        <location evidence="2">Cytoplasm</location>
    </subcellularLocation>
    <subcellularLocation>
        <location evidence="1">Endoplasmic reticulum</location>
    </subcellularLocation>
</comment>
<dbReference type="PIRSF" id="PIRSF038922">
    <property type="entry name" value="SRP72"/>
    <property type="match status" value="1"/>
</dbReference>
<keyword evidence="6" id="KW-0256">Endoplasmic reticulum</keyword>
<keyword evidence="12" id="KW-1185">Reference proteome</keyword>
<dbReference type="GO" id="GO:0005786">
    <property type="term" value="C:signal recognition particle, endoplasmic reticulum targeting"/>
    <property type="evidence" value="ECO:0007669"/>
    <property type="project" value="UniProtKB-KW"/>
</dbReference>
<evidence type="ECO:0000256" key="6">
    <source>
        <dbReference type="ARBA" id="ARBA00022824"/>
    </source>
</evidence>
<evidence type="ECO:0000256" key="3">
    <source>
        <dbReference type="ARBA" id="ARBA00007676"/>
    </source>
</evidence>
<keyword evidence="5" id="KW-0963">Cytoplasm</keyword>
<name>A0A9W7G0I2_9STRA</name>
<comment type="caution">
    <text evidence="11">The sequence shown here is derived from an EMBL/GenBank/DDBJ whole genome shotgun (WGS) entry which is preliminary data.</text>
</comment>
<dbReference type="PANTHER" id="PTHR14094:SF9">
    <property type="entry name" value="SIGNAL RECOGNITION PARTICLE SUBUNIT SRP72"/>
    <property type="match status" value="1"/>
</dbReference>
<reference evidence="12" key="1">
    <citation type="journal article" date="2023" name="Commun. Biol.">
        <title>Genome analysis of Parmales, the sister group of diatoms, reveals the evolutionary specialization of diatoms from phago-mixotrophs to photoautotrophs.</title>
        <authorList>
            <person name="Ban H."/>
            <person name="Sato S."/>
            <person name="Yoshikawa S."/>
            <person name="Yamada K."/>
            <person name="Nakamura Y."/>
            <person name="Ichinomiya M."/>
            <person name="Sato N."/>
            <person name="Blanc-Mathieu R."/>
            <person name="Endo H."/>
            <person name="Kuwata A."/>
            <person name="Ogata H."/>
        </authorList>
    </citation>
    <scope>NUCLEOTIDE SEQUENCE [LARGE SCALE GENOMIC DNA]</scope>
</reference>
<feature type="compositionally biased region" description="Low complexity" evidence="9">
    <location>
        <begin position="680"/>
        <end position="690"/>
    </location>
</feature>
<gene>
    <name evidence="11" type="ORF">TrCOL_g11809</name>
</gene>
<feature type="region of interest" description="Disordered" evidence="9">
    <location>
        <begin position="562"/>
        <end position="583"/>
    </location>
</feature>
<evidence type="ECO:0000256" key="8">
    <source>
        <dbReference type="ARBA" id="ARBA00023274"/>
    </source>
</evidence>
<dbReference type="PANTHER" id="PTHR14094">
    <property type="entry name" value="SIGNAL RECOGNITION PARTICLE 72"/>
    <property type="match status" value="1"/>
</dbReference>
<dbReference type="InterPro" id="IPR011990">
    <property type="entry name" value="TPR-like_helical_dom_sf"/>
</dbReference>
<dbReference type="GO" id="GO:0008312">
    <property type="term" value="F:7S RNA binding"/>
    <property type="evidence" value="ECO:0007669"/>
    <property type="project" value="InterPro"/>
</dbReference>
<dbReference type="AlphaFoldDB" id="A0A9W7G0I2"/>
<evidence type="ECO:0000313" key="11">
    <source>
        <dbReference type="EMBL" id="GMI30899.1"/>
    </source>
</evidence>
<protein>
    <recommendedName>
        <fullName evidence="4">Signal recognition particle subunit SRP72</fullName>
    </recommendedName>
</protein>
<feature type="compositionally biased region" description="Basic residues" evidence="9">
    <location>
        <begin position="604"/>
        <end position="623"/>
    </location>
</feature>
<evidence type="ECO:0000256" key="9">
    <source>
        <dbReference type="SAM" id="MobiDB-lite"/>
    </source>
</evidence>
<evidence type="ECO:0000256" key="2">
    <source>
        <dbReference type="ARBA" id="ARBA00004496"/>
    </source>
</evidence>
<feature type="region of interest" description="Disordered" evidence="9">
    <location>
        <begin position="598"/>
        <end position="711"/>
    </location>
</feature>
<dbReference type="GO" id="GO:0005783">
    <property type="term" value="C:endoplasmic reticulum"/>
    <property type="evidence" value="ECO:0007669"/>
    <property type="project" value="UniProtKB-SubCell"/>
</dbReference>
<dbReference type="InterPro" id="IPR013699">
    <property type="entry name" value="Signal_recog_part_SRP72_RNA-bd"/>
</dbReference>
<evidence type="ECO:0000256" key="7">
    <source>
        <dbReference type="ARBA" id="ARBA00023135"/>
    </source>
</evidence>
<feature type="compositionally biased region" description="Acidic residues" evidence="9">
    <location>
        <begin position="565"/>
        <end position="575"/>
    </location>
</feature>
<dbReference type="Proteomes" id="UP001165065">
    <property type="component" value="Unassembled WGS sequence"/>
</dbReference>
<dbReference type="Pfam" id="PF08492">
    <property type="entry name" value="SRP72"/>
    <property type="match status" value="1"/>
</dbReference>
<keyword evidence="8" id="KW-0687">Ribonucleoprotein</keyword>
<feature type="domain" description="Signal recognition particle SRP72 subunit RNA-binding" evidence="10">
    <location>
        <begin position="603"/>
        <end position="654"/>
    </location>
</feature>
<proteinExistence type="inferred from homology"/>
<dbReference type="InterPro" id="IPR026270">
    <property type="entry name" value="SRP72"/>
</dbReference>
<evidence type="ECO:0000256" key="5">
    <source>
        <dbReference type="ARBA" id="ARBA00022490"/>
    </source>
</evidence>
<dbReference type="EMBL" id="BRYA01000725">
    <property type="protein sequence ID" value="GMI30899.1"/>
    <property type="molecule type" value="Genomic_DNA"/>
</dbReference>
<dbReference type="OrthoDB" id="193814at2759"/>
<dbReference type="Gene3D" id="1.25.40.10">
    <property type="entry name" value="Tetratricopeptide repeat domain"/>
    <property type="match status" value="1"/>
</dbReference>
<evidence type="ECO:0000259" key="10">
    <source>
        <dbReference type="Pfam" id="PF08492"/>
    </source>
</evidence>
<evidence type="ECO:0000313" key="12">
    <source>
        <dbReference type="Proteomes" id="UP001165065"/>
    </source>
</evidence>
<organism evidence="11 12">
    <name type="scientific">Triparma columacea</name>
    <dbReference type="NCBI Taxonomy" id="722753"/>
    <lineage>
        <taxon>Eukaryota</taxon>
        <taxon>Sar</taxon>
        <taxon>Stramenopiles</taxon>
        <taxon>Ochrophyta</taxon>
        <taxon>Bolidophyceae</taxon>
        <taxon>Parmales</taxon>
        <taxon>Triparmaceae</taxon>
        <taxon>Triparma</taxon>
    </lineage>
</organism>
<evidence type="ECO:0000256" key="1">
    <source>
        <dbReference type="ARBA" id="ARBA00004240"/>
    </source>
</evidence>
<keyword evidence="7" id="KW-0733">Signal recognition particle</keyword>
<accession>A0A9W7G0I2</accession>